<evidence type="ECO:0000256" key="4">
    <source>
        <dbReference type="ARBA" id="ARBA00022837"/>
    </source>
</evidence>
<dbReference type="RefSeq" id="WP_406698976.1">
    <property type="nucleotide sequence ID" value="NZ_CP155447.1"/>
</dbReference>
<feature type="compositionally biased region" description="Basic residues" evidence="5">
    <location>
        <begin position="532"/>
        <end position="541"/>
    </location>
</feature>
<keyword evidence="6" id="KW-0732">Signal</keyword>
<protein>
    <submittedName>
        <fullName evidence="8">Arylsulfatase</fullName>
        <ecNumber evidence="8">3.1.6.-</ecNumber>
    </submittedName>
</protein>
<gene>
    <name evidence="8" type="ORF">V5E97_08830</name>
</gene>
<accession>A0AAU7CL42</accession>
<dbReference type="GO" id="GO:0004065">
    <property type="term" value="F:arylsulfatase activity"/>
    <property type="evidence" value="ECO:0007669"/>
    <property type="project" value="TreeGrafter"/>
</dbReference>
<dbReference type="GO" id="GO:0046872">
    <property type="term" value="F:metal ion binding"/>
    <property type="evidence" value="ECO:0007669"/>
    <property type="project" value="UniProtKB-KW"/>
</dbReference>
<organism evidence="8">
    <name type="scientific">Singulisphaera sp. Ch08</name>
    <dbReference type="NCBI Taxonomy" id="3120278"/>
    <lineage>
        <taxon>Bacteria</taxon>
        <taxon>Pseudomonadati</taxon>
        <taxon>Planctomycetota</taxon>
        <taxon>Planctomycetia</taxon>
        <taxon>Isosphaerales</taxon>
        <taxon>Isosphaeraceae</taxon>
        <taxon>Singulisphaera</taxon>
    </lineage>
</organism>
<feature type="chain" id="PRO_5043828948" evidence="6">
    <location>
        <begin position="23"/>
        <end position="541"/>
    </location>
</feature>
<keyword evidence="4" id="KW-0106">Calcium</keyword>
<feature type="domain" description="Sulfatase N-terminal" evidence="7">
    <location>
        <begin position="25"/>
        <end position="417"/>
    </location>
</feature>
<dbReference type="EMBL" id="CP155447">
    <property type="protein sequence ID" value="XBH06124.1"/>
    <property type="molecule type" value="Genomic_DNA"/>
</dbReference>
<proteinExistence type="inferred from homology"/>
<dbReference type="PROSITE" id="PS00149">
    <property type="entry name" value="SULFATASE_2"/>
    <property type="match status" value="1"/>
</dbReference>
<dbReference type="PANTHER" id="PTHR42693:SF53">
    <property type="entry name" value="ENDO-4-O-SULFATASE"/>
    <property type="match status" value="1"/>
</dbReference>
<evidence type="ECO:0000256" key="5">
    <source>
        <dbReference type="SAM" id="MobiDB-lite"/>
    </source>
</evidence>
<dbReference type="InterPro" id="IPR024607">
    <property type="entry name" value="Sulfatase_CS"/>
</dbReference>
<reference evidence="8" key="1">
    <citation type="submission" date="2024-05" db="EMBL/GenBank/DDBJ databases">
        <title>Planctomycetes of the genus Singulisphaera possess chitinolytic capabilities.</title>
        <authorList>
            <person name="Ivanova A."/>
        </authorList>
    </citation>
    <scope>NUCLEOTIDE SEQUENCE</scope>
    <source>
        <strain evidence="8">Ch08T</strain>
    </source>
</reference>
<dbReference type="EC" id="3.1.6.-" evidence="8"/>
<dbReference type="Pfam" id="PF00884">
    <property type="entry name" value="Sulfatase"/>
    <property type="match status" value="1"/>
</dbReference>
<dbReference type="AlphaFoldDB" id="A0AAU7CL42"/>
<feature type="region of interest" description="Disordered" evidence="5">
    <location>
        <begin position="518"/>
        <end position="541"/>
    </location>
</feature>
<dbReference type="InterPro" id="IPR050738">
    <property type="entry name" value="Sulfatase"/>
</dbReference>
<evidence type="ECO:0000256" key="1">
    <source>
        <dbReference type="ARBA" id="ARBA00008779"/>
    </source>
</evidence>
<dbReference type="SUPFAM" id="SSF53649">
    <property type="entry name" value="Alkaline phosphatase-like"/>
    <property type="match status" value="1"/>
</dbReference>
<evidence type="ECO:0000259" key="7">
    <source>
        <dbReference type="Pfam" id="PF00884"/>
    </source>
</evidence>
<sequence length="541" mass="59936">MVLTTALAFVTGLGTISAASGASTPNIVVILADDLGFSDVGCYGGEIETPNLDRLAGQGLRFTQFYNTARCWPSRAALLSGYYAQQVNRDPAARRPKWAALLPELLRPAGYRSYHSGKWHVDGPVLAAGFEHSYLVVDQDRFFAPKNHQLDDRPLPQPQPEEGYYATRAIANRAVSWLSDHDKNHHDEPFFLYLAFTSPHFPIQALPEDIARYRDRYLAGWDSIRNDRWGRIQKLGIVTGELPAPERDAIGRSNLSEEALRTRIGPGEARYAVPWDTLTEEQKRFQATKMAIHAAMVDRMDREIGRVIKQLETAGTFENTLILFLADNGASQEQIIRGDGHDPSAPLGSAKSYLGVGPGWSTVANTPFRMHKIWNHEGGISTPLIAHWPAGIKAKGELRHTPGHLIDIVPTLLELAKATAPNSVRDEQRPPLPGKSLVPALANDVTIERDFLFFKHQGNRALRVGDWKIVSQGPEGQWELYNLAGDRAESHNLASRHPDRVKSLEAIWQRQDKEYSIQGATGFPLETPGKPAGKRKAATGP</sequence>
<evidence type="ECO:0000256" key="3">
    <source>
        <dbReference type="ARBA" id="ARBA00022801"/>
    </source>
</evidence>
<dbReference type="Gene3D" id="3.40.720.10">
    <property type="entry name" value="Alkaline Phosphatase, subunit A"/>
    <property type="match status" value="1"/>
</dbReference>
<evidence type="ECO:0000256" key="2">
    <source>
        <dbReference type="ARBA" id="ARBA00022723"/>
    </source>
</evidence>
<dbReference type="PANTHER" id="PTHR42693">
    <property type="entry name" value="ARYLSULFATASE FAMILY MEMBER"/>
    <property type="match status" value="1"/>
</dbReference>
<comment type="similarity">
    <text evidence="1">Belongs to the sulfatase family.</text>
</comment>
<dbReference type="CDD" id="cd16025">
    <property type="entry name" value="PAS_like"/>
    <property type="match status" value="1"/>
</dbReference>
<evidence type="ECO:0000313" key="8">
    <source>
        <dbReference type="EMBL" id="XBH06124.1"/>
    </source>
</evidence>
<dbReference type="Gene3D" id="3.30.1120.10">
    <property type="match status" value="1"/>
</dbReference>
<keyword evidence="2" id="KW-0479">Metal-binding</keyword>
<evidence type="ECO:0000256" key="6">
    <source>
        <dbReference type="SAM" id="SignalP"/>
    </source>
</evidence>
<dbReference type="InterPro" id="IPR000917">
    <property type="entry name" value="Sulfatase_N"/>
</dbReference>
<feature type="signal peptide" evidence="6">
    <location>
        <begin position="1"/>
        <end position="22"/>
    </location>
</feature>
<keyword evidence="3 8" id="KW-0378">Hydrolase</keyword>
<dbReference type="InterPro" id="IPR017850">
    <property type="entry name" value="Alkaline_phosphatase_core_sf"/>
</dbReference>
<name>A0AAU7CL42_9BACT</name>